<protein>
    <recommendedName>
        <fullName evidence="1">GAF domain-containing protein</fullName>
    </recommendedName>
</protein>
<dbReference type="SUPFAM" id="SSF55781">
    <property type="entry name" value="GAF domain-like"/>
    <property type="match status" value="2"/>
</dbReference>
<accession>A0AAW1DEX5</accession>
<evidence type="ECO:0000313" key="2">
    <source>
        <dbReference type="EMBL" id="KAK9509261.1"/>
    </source>
</evidence>
<dbReference type="InterPro" id="IPR029016">
    <property type="entry name" value="GAF-like_dom_sf"/>
</dbReference>
<comment type="caution">
    <text evidence="2">The sequence shown here is derived from an EMBL/GenBank/DDBJ whole genome shotgun (WGS) entry which is preliminary data.</text>
</comment>
<proteinExistence type="predicted"/>
<dbReference type="InterPro" id="IPR003018">
    <property type="entry name" value="GAF"/>
</dbReference>
<dbReference type="AlphaFoldDB" id="A0AAW1DEX5"/>
<dbReference type="Pfam" id="PF01590">
    <property type="entry name" value="GAF"/>
    <property type="match status" value="2"/>
</dbReference>
<keyword evidence="3" id="KW-1185">Reference proteome</keyword>
<dbReference type="SMART" id="SM00065">
    <property type="entry name" value="GAF"/>
    <property type="match status" value="1"/>
</dbReference>
<evidence type="ECO:0000313" key="3">
    <source>
        <dbReference type="Proteomes" id="UP001461498"/>
    </source>
</evidence>
<evidence type="ECO:0000259" key="1">
    <source>
        <dbReference type="SMART" id="SM00065"/>
    </source>
</evidence>
<dbReference type="EMBL" id="JAPXFL010000003">
    <property type="protein sequence ID" value="KAK9509261.1"/>
    <property type="molecule type" value="Genomic_DNA"/>
</dbReference>
<dbReference type="Proteomes" id="UP001461498">
    <property type="component" value="Unassembled WGS sequence"/>
</dbReference>
<reference evidence="2 3" key="1">
    <citation type="submission" date="2022-12" db="EMBL/GenBank/DDBJ databases">
        <title>Chromosome-level genome assembly of true bugs.</title>
        <authorList>
            <person name="Ma L."/>
            <person name="Li H."/>
        </authorList>
    </citation>
    <scope>NUCLEOTIDE SEQUENCE [LARGE SCALE GENOMIC DNA]</scope>
    <source>
        <strain evidence="2">Lab_2022b</strain>
    </source>
</reference>
<organism evidence="2 3">
    <name type="scientific">Rhynocoris fuscipes</name>
    <dbReference type="NCBI Taxonomy" id="488301"/>
    <lineage>
        <taxon>Eukaryota</taxon>
        <taxon>Metazoa</taxon>
        <taxon>Ecdysozoa</taxon>
        <taxon>Arthropoda</taxon>
        <taxon>Hexapoda</taxon>
        <taxon>Insecta</taxon>
        <taxon>Pterygota</taxon>
        <taxon>Neoptera</taxon>
        <taxon>Paraneoptera</taxon>
        <taxon>Hemiptera</taxon>
        <taxon>Heteroptera</taxon>
        <taxon>Panheteroptera</taxon>
        <taxon>Cimicomorpha</taxon>
        <taxon>Reduviidae</taxon>
        <taxon>Harpactorinae</taxon>
        <taxon>Harpactorini</taxon>
        <taxon>Rhynocoris</taxon>
    </lineage>
</organism>
<gene>
    <name evidence="2" type="ORF">O3M35_006613</name>
</gene>
<name>A0AAW1DEX5_9HEMI</name>
<feature type="domain" description="GAF" evidence="1">
    <location>
        <begin position="101"/>
        <end position="261"/>
    </location>
</feature>
<sequence>MDPRFDDEVDRIMGYHTESLLCMAVRNVHDEIIAVAQVINKNPDKDDGKFTNKDEKLFETYLQFVGIALTNAQIVETSRQEYERNRNLLEVVHDLFEEQTSLEKVILKIMQRAQRLLKCERAAVLLADENSQEKVKFSKLFELTSPNSNKNGHNNNNKRIHGVDGGNVSQYLLGLAERVAESGEVINVVESLEVEPKSSGSIRSLLAMPIRNSNYQIIGVATIINKLNGHPFDENDEQLFEAFTIFCGLGIHNTIMYAEVERAMARQKVTIEAKPNTILQTLQT</sequence>
<dbReference type="PANTHER" id="PTHR11347">
    <property type="entry name" value="CYCLIC NUCLEOTIDE PHOSPHODIESTERASE"/>
    <property type="match status" value="1"/>
</dbReference>
<dbReference type="Gene3D" id="3.30.450.40">
    <property type="match status" value="2"/>
</dbReference>